<keyword evidence="1" id="KW-0732">Signal</keyword>
<gene>
    <name evidence="3" type="ORF">BU204_09570</name>
</gene>
<sequence>MSPVRSGKAGRLVGAVVAVVLTAAAATAAAVGFDWGPASTSPPTRRLPETAELTRQTLVDRRIENGSLGHGDATGVAGRLGGTVTALPAPGATLSRGQALYRVDDTPVVLLYGRLPAYRTLAPGVEGADVVQFERNLAALGYTGFTVDEEYTSATAAAVADWQDDLGLSETGTVEIGRVFYAPGPVRVETVGVAPGDPAQGELLTVTGTSRVVTVELDPEDQRLAPKGAAVDVTLPDGKRVAGTVAGSRTVETQAENGGDPTTSLVVTVTVADQKVLGAYDEASVRVAFTASRRPDVLTVPVAALLALAGGGYGIEVVDRGSTRLVPVETGLFADGRVEVDGTGLTEGMRVGVPS</sequence>
<comment type="caution">
    <text evidence="3">The sequence shown here is derived from an EMBL/GenBank/DDBJ whole genome shotgun (WGS) entry which is preliminary data.</text>
</comment>
<dbReference type="AlphaFoldDB" id="A0A1Q8CTQ4"/>
<evidence type="ECO:0000259" key="2">
    <source>
        <dbReference type="Pfam" id="PF01471"/>
    </source>
</evidence>
<accession>A0A1Q8CTQ4</accession>
<dbReference type="EMBL" id="MSIE01000014">
    <property type="protein sequence ID" value="OLF17737.1"/>
    <property type="molecule type" value="Genomic_DNA"/>
</dbReference>
<dbReference type="Proteomes" id="UP000185596">
    <property type="component" value="Unassembled WGS sequence"/>
</dbReference>
<evidence type="ECO:0000313" key="3">
    <source>
        <dbReference type="EMBL" id="OLF17737.1"/>
    </source>
</evidence>
<evidence type="ECO:0000313" key="4">
    <source>
        <dbReference type="Proteomes" id="UP000185596"/>
    </source>
</evidence>
<reference evidence="3 4" key="1">
    <citation type="submission" date="2016-12" db="EMBL/GenBank/DDBJ databases">
        <title>The draft genome sequence of Actinophytocola sp. 11-183.</title>
        <authorList>
            <person name="Wang W."/>
            <person name="Yuan L."/>
        </authorList>
    </citation>
    <scope>NUCLEOTIDE SEQUENCE [LARGE SCALE GENOMIC DNA]</scope>
    <source>
        <strain evidence="3 4">11-183</strain>
    </source>
</reference>
<dbReference type="InterPro" id="IPR036366">
    <property type="entry name" value="PGBDSf"/>
</dbReference>
<dbReference type="Gene3D" id="2.40.420.20">
    <property type="match status" value="1"/>
</dbReference>
<dbReference type="Pfam" id="PF01471">
    <property type="entry name" value="PG_binding_1"/>
    <property type="match status" value="1"/>
</dbReference>
<keyword evidence="4" id="KW-1185">Reference proteome</keyword>
<dbReference type="Gene3D" id="1.10.101.10">
    <property type="entry name" value="PGBD-like superfamily/PGBD"/>
    <property type="match status" value="1"/>
</dbReference>
<dbReference type="RefSeq" id="WP_075125241.1">
    <property type="nucleotide sequence ID" value="NZ_MSIE01000014.1"/>
</dbReference>
<feature type="domain" description="Peptidoglycan binding-like" evidence="2">
    <location>
        <begin position="127"/>
        <end position="174"/>
    </location>
</feature>
<protein>
    <submittedName>
        <fullName evidence="3">Peptidoglycan-binding protein</fullName>
    </submittedName>
</protein>
<dbReference type="STRING" id="1912961.BU204_09570"/>
<dbReference type="SUPFAM" id="SSF47090">
    <property type="entry name" value="PGBD-like"/>
    <property type="match status" value="1"/>
</dbReference>
<feature type="signal peptide" evidence="1">
    <location>
        <begin position="1"/>
        <end position="28"/>
    </location>
</feature>
<dbReference type="OrthoDB" id="3268648at2"/>
<proteinExistence type="predicted"/>
<evidence type="ECO:0000256" key="1">
    <source>
        <dbReference type="SAM" id="SignalP"/>
    </source>
</evidence>
<feature type="chain" id="PRO_5038706368" evidence="1">
    <location>
        <begin position="29"/>
        <end position="355"/>
    </location>
</feature>
<dbReference type="InterPro" id="IPR002477">
    <property type="entry name" value="Peptidoglycan-bd-like"/>
</dbReference>
<dbReference type="InterPro" id="IPR036365">
    <property type="entry name" value="PGBD-like_sf"/>
</dbReference>
<name>A0A1Q8CTQ4_9PSEU</name>
<organism evidence="3 4">
    <name type="scientific">Actinophytocola xanthii</name>
    <dbReference type="NCBI Taxonomy" id="1912961"/>
    <lineage>
        <taxon>Bacteria</taxon>
        <taxon>Bacillati</taxon>
        <taxon>Actinomycetota</taxon>
        <taxon>Actinomycetes</taxon>
        <taxon>Pseudonocardiales</taxon>
        <taxon>Pseudonocardiaceae</taxon>
    </lineage>
</organism>